<keyword evidence="2" id="KW-1185">Reference proteome</keyword>
<accession>A0A0P6YCJ8</accession>
<comment type="caution">
    <text evidence="1">The sequence shown here is derived from an EMBL/GenBank/DDBJ whole genome shotgun (WGS) entry which is preliminary data.</text>
</comment>
<sequence length="146" mass="16077">METAVLRSYLEDSLQILTASLEQVENGAASFYRVVALQLRLLLCDTSRRHNRLEDTSLAEQLFSDLALPALTPPHTPLPLAQWLEQPAAAGLTVRQLIRRVCDQDGGAHVDPHPQAGLPDLPPQEIQAAVYRLGQITAQALRQRLG</sequence>
<dbReference type="STRING" id="229921.ADN01_01675"/>
<gene>
    <name evidence="1" type="ORF">ADN01_01675</name>
</gene>
<dbReference type="AlphaFoldDB" id="A0A0P6YCJ8"/>
<organism evidence="1 2">
    <name type="scientific">Levilinea saccharolytica</name>
    <dbReference type="NCBI Taxonomy" id="229921"/>
    <lineage>
        <taxon>Bacteria</taxon>
        <taxon>Bacillati</taxon>
        <taxon>Chloroflexota</taxon>
        <taxon>Anaerolineae</taxon>
        <taxon>Anaerolineales</taxon>
        <taxon>Anaerolineaceae</taxon>
        <taxon>Levilinea</taxon>
    </lineage>
</organism>
<evidence type="ECO:0000313" key="2">
    <source>
        <dbReference type="Proteomes" id="UP000050501"/>
    </source>
</evidence>
<reference evidence="1 2" key="1">
    <citation type="submission" date="2015-07" db="EMBL/GenBank/DDBJ databases">
        <title>Genome sequence of Levilinea saccharolytica DSM 16555.</title>
        <authorList>
            <person name="Hemp J."/>
            <person name="Ward L.M."/>
            <person name="Pace L.A."/>
            <person name="Fischer W.W."/>
        </authorList>
    </citation>
    <scope>NUCLEOTIDE SEQUENCE [LARGE SCALE GENOMIC DNA]</scope>
    <source>
        <strain evidence="1 2">KIBI-1</strain>
    </source>
</reference>
<evidence type="ECO:0000313" key="1">
    <source>
        <dbReference type="EMBL" id="KPL91103.1"/>
    </source>
</evidence>
<name>A0A0P6YCJ8_9CHLR</name>
<proteinExistence type="predicted"/>
<dbReference type="Proteomes" id="UP000050501">
    <property type="component" value="Unassembled WGS sequence"/>
</dbReference>
<protein>
    <submittedName>
        <fullName evidence="1">Uncharacterized protein</fullName>
    </submittedName>
</protein>
<dbReference type="EMBL" id="LGCM01000007">
    <property type="protein sequence ID" value="KPL91103.1"/>
    <property type="molecule type" value="Genomic_DNA"/>
</dbReference>